<organism evidence="1 2">
    <name type="scientific">Leptogranulimonas caecicola</name>
    <dbReference type="NCBI Taxonomy" id="2894156"/>
    <lineage>
        <taxon>Bacteria</taxon>
        <taxon>Bacillati</taxon>
        <taxon>Actinomycetota</taxon>
        <taxon>Coriobacteriia</taxon>
        <taxon>Coriobacteriales</taxon>
        <taxon>Kribbibacteriaceae</taxon>
        <taxon>Leptogranulimonas</taxon>
    </lineage>
</organism>
<dbReference type="KEGG" id="lcal:ATTO_09250"/>
<protein>
    <recommendedName>
        <fullName evidence="3">DUF4391 domain-containing protein</fullName>
    </recommendedName>
</protein>
<dbReference type="InterPro" id="IPR025503">
    <property type="entry name" value="DUF4391"/>
</dbReference>
<evidence type="ECO:0000313" key="1">
    <source>
        <dbReference type="EMBL" id="BDC91053.1"/>
    </source>
</evidence>
<name>A0AAU9CKS9_9ACTN</name>
<keyword evidence="2" id="KW-1185">Reference proteome</keyword>
<sequence length="259" mass="29261">MTTFNWNDVLQLPGSALAGDRRIPKTVLTRQALLTKTEQKILDKTRKLTHFATIQKSTTRIPPHVDESYDIQSILILHCEMAESAAYSEVARLLHKCFPNPTVILIDGSKEACISVATMRKSLAEKGAIVVEAVEFTGGFSLADKAYKPFLDSLAFSQLSQQDLLAYLNDLTWNVRLSHGIPAVGFYPQCPEQYRDSLSNLLNSFGSLETKINNIVQKRRTDKSLTLNESAYLRIELKQLEKERDVVSREIREICNDRD</sequence>
<gene>
    <name evidence="1" type="ORF">ATTO_09250</name>
</gene>
<accession>A0AAU9CKS9</accession>
<proteinExistence type="predicted"/>
<dbReference type="Proteomes" id="UP001431186">
    <property type="component" value="Chromosome"/>
</dbReference>
<dbReference type="AlphaFoldDB" id="A0AAU9CKS9"/>
<evidence type="ECO:0000313" key="2">
    <source>
        <dbReference type="Proteomes" id="UP001431186"/>
    </source>
</evidence>
<dbReference type="Pfam" id="PF14335">
    <property type="entry name" value="DUF4391"/>
    <property type="match status" value="1"/>
</dbReference>
<dbReference type="RefSeq" id="WP_265591185.1">
    <property type="nucleotide sequence ID" value="NZ_AP025285.1"/>
</dbReference>
<reference evidence="1" key="1">
    <citation type="submission" date="2021-11" db="EMBL/GenBank/DDBJ databases">
        <title>Complete genome sequence of Atopobiaceae bacterium TOC12.</title>
        <authorList>
            <person name="Morinaga K."/>
            <person name="Kusada H."/>
            <person name="Tamaki H."/>
        </authorList>
    </citation>
    <scope>NUCLEOTIDE SEQUENCE</scope>
    <source>
        <strain evidence="1">TOC12</strain>
    </source>
</reference>
<dbReference type="EMBL" id="AP025285">
    <property type="protein sequence ID" value="BDC91053.1"/>
    <property type="molecule type" value="Genomic_DNA"/>
</dbReference>
<evidence type="ECO:0008006" key="3">
    <source>
        <dbReference type="Google" id="ProtNLM"/>
    </source>
</evidence>